<organism evidence="2 3">
    <name type="scientific">Blastococcus brunescens</name>
    <dbReference type="NCBI Taxonomy" id="1564165"/>
    <lineage>
        <taxon>Bacteria</taxon>
        <taxon>Bacillati</taxon>
        <taxon>Actinomycetota</taxon>
        <taxon>Actinomycetes</taxon>
        <taxon>Geodermatophilales</taxon>
        <taxon>Geodermatophilaceae</taxon>
        <taxon>Blastococcus</taxon>
    </lineage>
</organism>
<protein>
    <submittedName>
        <fullName evidence="2">Uncharacterized protein</fullName>
    </submittedName>
</protein>
<gene>
    <name evidence="2" type="ORF">U6N30_10995</name>
</gene>
<keyword evidence="1" id="KW-1133">Transmembrane helix</keyword>
<keyword evidence="1" id="KW-0812">Transmembrane</keyword>
<evidence type="ECO:0000313" key="3">
    <source>
        <dbReference type="Proteomes" id="UP001324287"/>
    </source>
</evidence>
<name>A0ABZ1B9E0_9ACTN</name>
<dbReference type="RefSeq" id="WP_324277336.1">
    <property type="nucleotide sequence ID" value="NZ_CP141261.1"/>
</dbReference>
<feature type="transmembrane region" description="Helical" evidence="1">
    <location>
        <begin position="21"/>
        <end position="40"/>
    </location>
</feature>
<accession>A0ABZ1B9E0</accession>
<reference evidence="2 3" key="1">
    <citation type="submission" date="2023-12" db="EMBL/GenBank/DDBJ databases">
        <title>Blastococcus brunescens sp. nov., an actonobacterium isolated from sandstone collected in sahara desert.</title>
        <authorList>
            <person name="Gtari M."/>
            <person name="Ghodhbane F."/>
        </authorList>
    </citation>
    <scope>NUCLEOTIDE SEQUENCE [LARGE SCALE GENOMIC DNA]</scope>
    <source>
        <strain evidence="2 3">BMG 8361</strain>
    </source>
</reference>
<proteinExistence type="predicted"/>
<evidence type="ECO:0000256" key="1">
    <source>
        <dbReference type="SAM" id="Phobius"/>
    </source>
</evidence>
<sequence>MGLQVADHDAFQRREWKAERIGWVLMVLLVVAALVGLLGGQDC</sequence>
<keyword evidence="3" id="KW-1185">Reference proteome</keyword>
<dbReference type="EMBL" id="CP141261">
    <property type="protein sequence ID" value="WRL66019.1"/>
    <property type="molecule type" value="Genomic_DNA"/>
</dbReference>
<keyword evidence="1" id="KW-0472">Membrane</keyword>
<evidence type="ECO:0000313" key="2">
    <source>
        <dbReference type="EMBL" id="WRL66019.1"/>
    </source>
</evidence>
<dbReference type="Proteomes" id="UP001324287">
    <property type="component" value="Chromosome"/>
</dbReference>